<keyword evidence="5" id="KW-0808">Transferase</keyword>
<dbReference type="PROSITE" id="PS50109">
    <property type="entry name" value="HIS_KIN"/>
    <property type="match status" value="1"/>
</dbReference>
<comment type="caution">
    <text evidence="12">The sequence shown here is derived from an EMBL/GenBank/DDBJ whole genome shotgun (WGS) entry which is preliminary data.</text>
</comment>
<evidence type="ECO:0000256" key="9">
    <source>
        <dbReference type="SAM" id="MobiDB-lite"/>
    </source>
</evidence>
<feature type="domain" description="Histidine kinase" evidence="11">
    <location>
        <begin position="200"/>
        <end position="408"/>
    </location>
</feature>
<dbReference type="InterPro" id="IPR003661">
    <property type="entry name" value="HisK_dim/P_dom"/>
</dbReference>
<keyword evidence="6" id="KW-0418">Kinase</keyword>
<comment type="subcellular location">
    <subcellularLocation>
        <location evidence="2">Cell membrane</location>
    </subcellularLocation>
</comment>
<reference evidence="12 13" key="1">
    <citation type="submission" date="2013-03" db="EMBL/GenBank/DDBJ databases">
        <title>The Genome Sequence of Atopobium minutum 10063974.</title>
        <authorList>
            <consortium name="The Broad Institute Genome Sequencing Platform"/>
            <person name="Earl A."/>
            <person name="Ward D."/>
            <person name="Feldgarden M."/>
            <person name="Gevers D."/>
            <person name="Lambert T."/>
            <person name="Marvaud J.-C."/>
            <person name="Courvalin P."/>
            <person name="Walker B."/>
            <person name="Young S.K."/>
            <person name="Zeng Q."/>
            <person name="Gargeya S."/>
            <person name="Fitzgerald M."/>
            <person name="Haas B."/>
            <person name="Abouelleil A."/>
            <person name="Alvarado L."/>
            <person name="Arachchi H.M."/>
            <person name="Berlin A.M."/>
            <person name="Chapman S.B."/>
            <person name="Dewar J."/>
            <person name="Goldberg J."/>
            <person name="Griggs A."/>
            <person name="Gujja S."/>
            <person name="Hansen M."/>
            <person name="Howarth C."/>
            <person name="Imamovic A."/>
            <person name="Larimer J."/>
            <person name="McCowan C."/>
            <person name="Murphy C."/>
            <person name="Neiman D."/>
            <person name="Pearson M."/>
            <person name="Priest M."/>
            <person name="Roberts A."/>
            <person name="Saif S."/>
            <person name="Shea T."/>
            <person name="Sisk P."/>
            <person name="Sykes S."/>
            <person name="Wortman J."/>
            <person name="Nusbaum C."/>
            <person name="Birren B."/>
        </authorList>
    </citation>
    <scope>NUCLEOTIDE SEQUENCE [LARGE SCALE GENOMIC DNA]</scope>
    <source>
        <strain evidence="12 13">10063974</strain>
    </source>
</reference>
<dbReference type="SUPFAM" id="SSF47384">
    <property type="entry name" value="Homodimeric domain of signal transducing histidine kinase"/>
    <property type="match status" value="1"/>
</dbReference>
<evidence type="ECO:0000256" key="8">
    <source>
        <dbReference type="ARBA" id="ARBA00039401"/>
    </source>
</evidence>
<evidence type="ECO:0000256" key="1">
    <source>
        <dbReference type="ARBA" id="ARBA00000085"/>
    </source>
</evidence>
<evidence type="ECO:0000256" key="7">
    <source>
        <dbReference type="ARBA" id="ARBA00023012"/>
    </source>
</evidence>
<evidence type="ECO:0000256" key="6">
    <source>
        <dbReference type="ARBA" id="ARBA00022777"/>
    </source>
</evidence>
<gene>
    <name evidence="12" type="ORF">HMPREF1091_01403</name>
</gene>
<dbReference type="Pfam" id="PF00512">
    <property type="entry name" value="HisKA"/>
    <property type="match status" value="1"/>
</dbReference>
<feature type="region of interest" description="Disordered" evidence="9">
    <location>
        <begin position="43"/>
        <end position="75"/>
    </location>
</feature>
<dbReference type="InterPro" id="IPR050351">
    <property type="entry name" value="BphY/WalK/GraS-like"/>
</dbReference>
<evidence type="ECO:0000256" key="10">
    <source>
        <dbReference type="SAM" id="Phobius"/>
    </source>
</evidence>
<evidence type="ECO:0000256" key="3">
    <source>
        <dbReference type="ARBA" id="ARBA00012438"/>
    </source>
</evidence>
<dbReference type="InterPro" id="IPR036890">
    <property type="entry name" value="HATPase_C_sf"/>
</dbReference>
<dbReference type="AlphaFoldDB" id="N2BPP1"/>
<dbReference type="InterPro" id="IPR004358">
    <property type="entry name" value="Sig_transdc_His_kin-like_C"/>
</dbReference>
<keyword evidence="7" id="KW-0902">Two-component regulatory system</keyword>
<protein>
    <recommendedName>
        <fullName evidence="8">Sensor-like histidine kinase SenX3</fullName>
        <ecNumber evidence="3">2.7.13.3</ecNumber>
    </recommendedName>
</protein>
<dbReference type="SMART" id="SM00387">
    <property type="entry name" value="HATPase_c"/>
    <property type="match status" value="1"/>
</dbReference>
<dbReference type="SMART" id="SM00388">
    <property type="entry name" value="HisKA"/>
    <property type="match status" value="1"/>
</dbReference>
<evidence type="ECO:0000313" key="13">
    <source>
        <dbReference type="Proteomes" id="UP000012651"/>
    </source>
</evidence>
<dbReference type="PRINTS" id="PR00344">
    <property type="entry name" value="BCTRLSENSOR"/>
</dbReference>
<feature type="transmembrane region" description="Helical" evidence="10">
    <location>
        <begin position="161"/>
        <end position="180"/>
    </location>
</feature>
<evidence type="ECO:0000313" key="12">
    <source>
        <dbReference type="EMBL" id="EMZ40460.1"/>
    </source>
</evidence>
<evidence type="ECO:0000256" key="5">
    <source>
        <dbReference type="ARBA" id="ARBA00022679"/>
    </source>
</evidence>
<dbReference type="SUPFAM" id="SSF55874">
    <property type="entry name" value="ATPase domain of HSP90 chaperone/DNA topoisomerase II/histidine kinase"/>
    <property type="match status" value="1"/>
</dbReference>
<dbReference type="PANTHER" id="PTHR45453">
    <property type="entry name" value="PHOSPHATE REGULON SENSOR PROTEIN PHOR"/>
    <property type="match status" value="1"/>
</dbReference>
<dbReference type="GO" id="GO:0004721">
    <property type="term" value="F:phosphoprotein phosphatase activity"/>
    <property type="evidence" value="ECO:0007669"/>
    <property type="project" value="TreeGrafter"/>
</dbReference>
<dbReference type="GO" id="GO:0016036">
    <property type="term" value="P:cellular response to phosphate starvation"/>
    <property type="evidence" value="ECO:0007669"/>
    <property type="project" value="TreeGrafter"/>
</dbReference>
<dbReference type="Gene3D" id="1.10.287.130">
    <property type="match status" value="1"/>
</dbReference>
<dbReference type="InterPro" id="IPR003594">
    <property type="entry name" value="HATPase_dom"/>
</dbReference>
<dbReference type="EC" id="2.7.13.3" evidence="3"/>
<dbReference type="InterPro" id="IPR005467">
    <property type="entry name" value="His_kinase_dom"/>
</dbReference>
<evidence type="ECO:0000259" key="11">
    <source>
        <dbReference type="PROSITE" id="PS50109"/>
    </source>
</evidence>
<dbReference type="InterPro" id="IPR036097">
    <property type="entry name" value="HisK_dim/P_sf"/>
</dbReference>
<evidence type="ECO:0000256" key="2">
    <source>
        <dbReference type="ARBA" id="ARBA00004236"/>
    </source>
</evidence>
<dbReference type="GO" id="GO:0000155">
    <property type="term" value="F:phosphorelay sensor kinase activity"/>
    <property type="evidence" value="ECO:0007669"/>
    <property type="project" value="InterPro"/>
</dbReference>
<evidence type="ECO:0000256" key="4">
    <source>
        <dbReference type="ARBA" id="ARBA00022553"/>
    </source>
</evidence>
<proteinExistence type="predicted"/>
<dbReference type="PANTHER" id="PTHR45453:SF1">
    <property type="entry name" value="PHOSPHATE REGULON SENSOR PROTEIN PHOR"/>
    <property type="match status" value="1"/>
</dbReference>
<comment type="catalytic activity">
    <reaction evidence="1">
        <text>ATP + protein L-histidine = ADP + protein N-phospho-L-histidine.</text>
        <dbReference type="EC" id="2.7.13.3"/>
    </reaction>
</comment>
<dbReference type="FunFam" id="1.10.287.130:FF:000001">
    <property type="entry name" value="Two-component sensor histidine kinase"/>
    <property type="match status" value="1"/>
</dbReference>
<dbReference type="HOGENOM" id="CLU_000445_89_6_11"/>
<dbReference type="Pfam" id="PF02518">
    <property type="entry name" value="HATPase_c"/>
    <property type="match status" value="1"/>
</dbReference>
<dbReference type="OrthoDB" id="9786919at2"/>
<feature type="compositionally biased region" description="Polar residues" evidence="9">
    <location>
        <begin position="60"/>
        <end position="69"/>
    </location>
</feature>
<keyword evidence="13" id="KW-1185">Reference proteome</keyword>
<dbReference type="GO" id="GO:0005886">
    <property type="term" value="C:plasma membrane"/>
    <property type="evidence" value="ECO:0007669"/>
    <property type="project" value="UniProtKB-SubCell"/>
</dbReference>
<sequence>MVSLVLLFVTTLSVILFASSQEIRQKNMDMLNRYVNQYSMQPAVENPTESPADTKRENQAEPSSQPNDQQPEDRPDYQLSTFYSVAFSSNGSVLSVYDGNKTVYSNDQLVTLACQILDEKHTAGRKDNLSYVVSQKDGYTLVAFMDNTVSEGGLKTMMRTALIVGGVSLVVLFFVAALLAKEIIRPLEENDAQQKQFISDASHELKTPLAVISTNAELLSRELGQNEWLSNIQYENDRMGKLIKQLLDLSSAENKNVSMDALDFSRVVTGEVLVFETIAFEKGKTLQSSIDEGILLTGNKNQLAQVISVLLDNAVNHATGTHIDVTLKQVAHSAVLSIANDGEEIPAQQLAHIFDRFYRVDEARSGEGQHYGLGLSIAKAIVDKHGGSIDISCADGKVHCKVVLPIKPSK</sequence>
<dbReference type="CDD" id="cd00082">
    <property type="entry name" value="HisKA"/>
    <property type="match status" value="1"/>
</dbReference>
<accession>N2BPP1</accession>
<dbReference type="RefSeq" id="WP_002564148.1">
    <property type="nucleotide sequence ID" value="NZ_KB822534.1"/>
</dbReference>
<dbReference type="PATRIC" id="fig|997872.3.peg.1411"/>
<dbReference type="CDD" id="cd00075">
    <property type="entry name" value="HATPase"/>
    <property type="match status" value="1"/>
</dbReference>
<keyword evidence="10" id="KW-0472">Membrane</keyword>
<keyword evidence="4" id="KW-0597">Phosphoprotein</keyword>
<keyword evidence="10" id="KW-0812">Transmembrane</keyword>
<name>N2BPP1_9ACTN</name>
<dbReference type="Gene3D" id="3.30.565.10">
    <property type="entry name" value="Histidine kinase-like ATPase, C-terminal domain"/>
    <property type="match status" value="1"/>
</dbReference>
<organism evidence="12 13">
    <name type="scientific">Atopobium minutum 10063974</name>
    <dbReference type="NCBI Taxonomy" id="997872"/>
    <lineage>
        <taxon>Bacteria</taxon>
        <taxon>Bacillati</taxon>
        <taxon>Actinomycetota</taxon>
        <taxon>Coriobacteriia</taxon>
        <taxon>Coriobacteriales</taxon>
        <taxon>Atopobiaceae</taxon>
        <taxon>Atopobium</taxon>
    </lineage>
</organism>
<dbReference type="EMBL" id="AGXC01000003">
    <property type="protein sequence ID" value="EMZ40460.1"/>
    <property type="molecule type" value="Genomic_DNA"/>
</dbReference>
<keyword evidence="10" id="KW-1133">Transmembrane helix</keyword>
<dbReference type="Proteomes" id="UP000012651">
    <property type="component" value="Unassembled WGS sequence"/>
</dbReference>